<feature type="compositionally biased region" description="Low complexity" evidence="7">
    <location>
        <begin position="9"/>
        <end position="27"/>
    </location>
</feature>
<keyword evidence="10" id="KW-1185">Reference proteome</keyword>
<dbReference type="InterPro" id="IPR001138">
    <property type="entry name" value="Zn2Cys6_DnaBD"/>
</dbReference>
<feature type="compositionally biased region" description="Basic residues" evidence="7">
    <location>
        <begin position="89"/>
        <end position="109"/>
    </location>
</feature>
<dbReference type="GO" id="GO:0005634">
    <property type="term" value="C:nucleus"/>
    <property type="evidence" value="ECO:0007669"/>
    <property type="project" value="UniProtKB-SubCell"/>
</dbReference>
<keyword evidence="2" id="KW-0479">Metal-binding</keyword>
<evidence type="ECO:0000256" key="7">
    <source>
        <dbReference type="SAM" id="MobiDB-lite"/>
    </source>
</evidence>
<dbReference type="Pfam" id="PF00172">
    <property type="entry name" value="Zn_clus"/>
    <property type="match status" value="1"/>
</dbReference>
<dbReference type="GO" id="GO:0006351">
    <property type="term" value="P:DNA-templated transcription"/>
    <property type="evidence" value="ECO:0007669"/>
    <property type="project" value="InterPro"/>
</dbReference>
<dbReference type="SMART" id="SM00066">
    <property type="entry name" value="GAL4"/>
    <property type="match status" value="1"/>
</dbReference>
<dbReference type="SMART" id="SM00906">
    <property type="entry name" value="Fungal_trans"/>
    <property type="match status" value="1"/>
</dbReference>
<evidence type="ECO:0000256" key="6">
    <source>
        <dbReference type="ARBA" id="ARBA00023242"/>
    </source>
</evidence>
<evidence type="ECO:0000256" key="2">
    <source>
        <dbReference type="ARBA" id="ARBA00022723"/>
    </source>
</evidence>
<dbReference type="CDD" id="cd00067">
    <property type="entry name" value="GAL4"/>
    <property type="match status" value="1"/>
</dbReference>
<accession>A0AAD5FYF9</accession>
<dbReference type="AlphaFoldDB" id="A0AAD5FYF9"/>
<keyword evidence="6" id="KW-0539">Nucleus</keyword>
<dbReference type="Pfam" id="PF04082">
    <property type="entry name" value="Fungal_trans"/>
    <property type="match status" value="1"/>
</dbReference>
<feature type="region of interest" description="Disordered" evidence="7">
    <location>
        <begin position="84"/>
        <end position="125"/>
    </location>
</feature>
<feature type="domain" description="Zn(2)-C6 fungal-type" evidence="8">
    <location>
        <begin position="53"/>
        <end position="84"/>
    </location>
</feature>
<evidence type="ECO:0000256" key="1">
    <source>
        <dbReference type="ARBA" id="ARBA00004123"/>
    </source>
</evidence>
<feature type="compositionally biased region" description="Polar residues" evidence="7">
    <location>
        <begin position="882"/>
        <end position="901"/>
    </location>
</feature>
<reference evidence="9 10" key="1">
    <citation type="journal article" date="2022" name="DNA Res.">
        <title>Genome analysis of five recently described species of the CUG-Ser clade uncovers Candida theae as a new hybrid lineage with pathogenic potential in the Candida parapsilosis species complex.</title>
        <authorList>
            <person name="Mixao V."/>
            <person name="Del Olmo V."/>
            <person name="Hegedusova E."/>
            <person name="Saus E."/>
            <person name="Pryszcz L."/>
            <person name="Cillingova A."/>
            <person name="Nosek J."/>
            <person name="Gabaldon T."/>
        </authorList>
    </citation>
    <scope>NUCLEOTIDE SEQUENCE [LARGE SCALE GENOMIC DNA]</scope>
    <source>
        <strain evidence="9 10">CBS 12239</strain>
    </source>
</reference>
<dbReference type="RefSeq" id="XP_051608491.1">
    <property type="nucleotide sequence ID" value="XM_051752434.1"/>
</dbReference>
<feature type="compositionally biased region" description="Polar residues" evidence="7">
    <location>
        <begin position="112"/>
        <end position="125"/>
    </location>
</feature>
<comment type="subcellular location">
    <subcellularLocation>
        <location evidence="1">Nucleus</location>
    </subcellularLocation>
</comment>
<protein>
    <recommendedName>
        <fullName evidence="8">Zn(2)-C6 fungal-type domain-containing protein</fullName>
    </recommendedName>
</protein>
<evidence type="ECO:0000256" key="3">
    <source>
        <dbReference type="ARBA" id="ARBA00023015"/>
    </source>
</evidence>
<evidence type="ECO:0000256" key="5">
    <source>
        <dbReference type="ARBA" id="ARBA00023163"/>
    </source>
</evidence>
<keyword evidence="3" id="KW-0805">Transcription regulation</keyword>
<proteinExistence type="predicted"/>
<dbReference type="InterPro" id="IPR036864">
    <property type="entry name" value="Zn2-C6_fun-type_DNA-bd_sf"/>
</dbReference>
<evidence type="ECO:0000313" key="9">
    <source>
        <dbReference type="EMBL" id="KAI5957788.1"/>
    </source>
</evidence>
<organism evidence="9 10">
    <name type="scientific">Candida theae</name>
    <dbReference type="NCBI Taxonomy" id="1198502"/>
    <lineage>
        <taxon>Eukaryota</taxon>
        <taxon>Fungi</taxon>
        <taxon>Dikarya</taxon>
        <taxon>Ascomycota</taxon>
        <taxon>Saccharomycotina</taxon>
        <taxon>Pichiomycetes</taxon>
        <taxon>Debaryomycetaceae</taxon>
        <taxon>Candida/Lodderomyces clade</taxon>
        <taxon>Candida</taxon>
    </lineage>
</organism>
<sequence>MTEITNDKVTTAGVNGNTTNTIENNANAMIPDTHSPGTDTESKDENKKRIKIACDVCRRKKIKCDGSYPCQNCTQSRKPKVCSYTERSIRRRSRISKSDHKNHHEKHISRTVPASSTQVNRTDSTNSLDFRMSKLESVLERLTGTVELLANRAGVTKADTFTSEKANSVDPYPHEPSSSNSEHGQEGHGRLYGESKEGANDPSGANALDLTTVGGKPASYVGTQSIFSIFSRESLDWMEQKLGPRGSECITPLKNTLLVCHNKLNMFLKKWTDPPLIDAHARQKLMQRPFPTDSMLVMELVEAYGSIPMISFLVNVDTVRTMFVSYYDGIADPTKKRNFTISELLIMTSVLLMGVDVLLDKTKYKKDARLHHLQDKLLDNAIYYYHRLSLVGEGLETIEGILLLISYCEGNWITNHINYIPKAVAVRYAQETGLHRIEYFNKLDDKEQQRRRLVWWFCYYYDTDMCFRLGKPPVINTDDVTTCTEADVLSSCIQCSTSYFDSSCEVDAAERQVTMAVADEAFLGDPTQPLSFRLLEKLRSLNDKSFYYHFFGMLLAKIKSESYSLLFSASARLRDFDSLSNALEHLNSEMLELAQHMSEEHRPRFFNDPMFHFLDRKVPEAERGVMLGGQLEFFAHLMVINRFPFVVQTDKVDAGCQILKFRNTSLDAARTILVLMKQVDRTTVECTFINWVIYFPIIAFLTLGGSVLNHPHSPNVPSDLKLLAETSMGFFDFVGDFSRPDKHLRTRGGISIELIIRLMLKVVITAYENETGVQVLQNDEALRAHLNSVEVKFPELYQETAEFSNNFPAFFGQSFFETSDEWSSEVSSSMSKPNTVSPFASSPRYNPSLSNIMHSDQDNNNINNNNNNNHNSASFSAGSSNGQYSTQHHPQSFSNAQSRQHQLPGVPPNPLNAIPSFVHPLDHASNQHPSSASLRSTQVPMSNLPLNTASVGSVPEMNGYGVAPYDAGADGASSMFLAQINNMPNFFFDNNLGI</sequence>
<dbReference type="EMBL" id="JAIHNG010000120">
    <property type="protein sequence ID" value="KAI5957788.1"/>
    <property type="molecule type" value="Genomic_DNA"/>
</dbReference>
<dbReference type="PROSITE" id="PS50048">
    <property type="entry name" value="ZN2_CY6_FUNGAL_2"/>
    <property type="match status" value="1"/>
</dbReference>
<dbReference type="GeneID" id="76151114"/>
<comment type="caution">
    <text evidence="9">The sequence shown here is derived from an EMBL/GenBank/DDBJ whole genome shotgun (WGS) entry which is preliminary data.</text>
</comment>
<keyword evidence="5" id="KW-0804">Transcription</keyword>
<name>A0AAD5FYF9_9ASCO</name>
<dbReference type="GO" id="GO:0003677">
    <property type="term" value="F:DNA binding"/>
    <property type="evidence" value="ECO:0007669"/>
    <property type="project" value="UniProtKB-KW"/>
</dbReference>
<evidence type="ECO:0000313" key="10">
    <source>
        <dbReference type="Proteomes" id="UP001204833"/>
    </source>
</evidence>
<dbReference type="CDD" id="cd12148">
    <property type="entry name" value="fungal_TF_MHR"/>
    <property type="match status" value="1"/>
</dbReference>
<feature type="compositionally biased region" description="Polar residues" evidence="7">
    <location>
        <begin position="924"/>
        <end position="937"/>
    </location>
</feature>
<dbReference type="Gene3D" id="4.10.240.10">
    <property type="entry name" value="Zn(2)-C6 fungal-type DNA-binding domain"/>
    <property type="match status" value="1"/>
</dbReference>
<evidence type="ECO:0000259" key="8">
    <source>
        <dbReference type="PROSITE" id="PS50048"/>
    </source>
</evidence>
<gene>
    <name evidence="9" type="ORF">KGF57_003055</name>
</gene>
<feature type="region of interest" description="Disordered" evidence="7">
    <location>
        <begin position="826"/>
        <end position="937"/>
    </location>
</feature>
<feature type="compositionally biased region" description="Basic and acidic residues" evidence="7">
    <location>
        <begin position="183"/>
        <end position="199"/>
    </location>
</feature>
<dbReference type="Proteomes" id="UP001204833">
    <property type="component" value="Unassembled WGS sequence"/>
</dbReference>
<dbReference type="PANTHER" id="PTHR46910">
    <property type="entry name" value="TRANSCRIPTION FACTOR PDR1"/>
    <property type="match status" value="1"/>
</dbReference>
<dbReference type="InterPro" id="IPR007219">
    <property type="entry name" value="XnlR_reg_dom"/>
</dbReference>
<feature type="compositionally biased region" description="Low complexity" evidence="7">
    <location>
        <begin position="859"/>
        <end position="881"/>
    </location>
</feature>
<feature type="region of interest" description="Disordered" evidence="7">
    <location>
        <begin position="1"/>
        <end position="45"/>
    </location>
</feature>
<dbReference type="GO" id="GO:0008270">
    <property type="term" value="F:zinc ion binding"/>
    <property type="evidence" value="ECO:0007669"/>
    <property type="project" value="InterPro"/>
</dbReference>
<keyword evidence="4" id="KW-0238">DNA-binding</keyword>
<feature type="region of interest" description="Disordered" evidence="7">
    <location>
        <begin position="161"/>
        <end position="210"/>
    </location>
</feature>
<dbReference type="PROSITE" id="PS00463">
    <property type="entry name" value="ZN2_CY6_FUNGAL_1"/>
    <property type="match status" value="1"/>
</dbReference>
<dbReference type="GO" id="GO:0000981">
    <property type="term" value="F:DNA-binding transcription factor activity, RNA polymerase II-specific"/>
    <property type="evidence" value="ECO:0007669"/>
    <property type="project" value="InterPro"/>
</dbReference>
<dbReference type="PANTHER" id="PTHR46910:SF37">
    <property type="entry name" value="ZN(II)2CYS6 TRANSCRIPTION FACTOR (EUROFUNG)"/>
    <property type="match status" value="1"/>
</dbReference>
<feature type="compositionally biased region" description="Polar residues" evidence="7">
    <location>
        <begin position="832"/>
        <end position="854"/>
    </location>
</feature>
<evidence type="ECO:0000256" key="4">
    <source>
        <dbReference type="ARBA" id="ARBA00023125"/>
    </source>
</evidence>
<dbReference type="InterPro" id="IPR050987">
    <property type="entry name" value="AtrR-like"/>
</dbReference>
<dbReference type="SUPFAM" id="SSF57701">
    <property type="entry name" value="Zn2/Cys6 DNA-binding domain"/>
    <property type="match status" value="1"/>
</dbReference>